<comment type="caution">
    <text evidence="1">The sequence shown here is derived from an EMBL/GenBank/DDBJ whole genome shotgun (WGS) entry which is preliminary data.</text>
</comment>
<gene>
    <name evidence="1" type="ORF">B0T20DRAFT_504156</name>
</gene>
<dbReference type="EMBL" id="JAUTDP010000002">
    <property type="protein sequence ID" value="KAK3401620.1"/>
    <property type="molecule type" value="Genomic_DNA"/>
</dbReference>
<name>A0AAE0UF80_SORBR</name>
<evidence type="ECO:0000313" key="1">
    <source>
        <dbReference type="EMBL" id="KAK3401620.1"/>
    </source>
</evidence>
<keyword evidence="2" id="KW-1185">Reference proteome</keyword>
<reference evidence="1" key="2">
    <citation type="submission" date="2023-07" db="EMBL/GenBank/DDBJ databases">
        <authorList>
            <consortium name="Lawrence Berkeley National Laboratory"/>
            <person name="Haridas S."/>
            <person name="Hensen N."/>
            <person name="Bonometti L."/>
            <person name="Westerberg I."/>
            <person name="Brannstrom I.O."/>
            <person name="Guillou S."/>
            <person name="Cros-Aarteil S."/>
            <person name="Calhoun S."/>
            <person name="Kuo A."/>
            <person name="Mondo S."/>
            <person name="Pangilinan J."/>
            <person name="Riley R."/>
            <person name="LaButti K."/>
            <person name="Andreopoulos B."/>
            <person name="Lipzen A."/>
            <person name="Chen C."/>
            <person name="Yanf M."/>
            <person name="Daum C."/>
            <person name="Ng V."/>
            <person name="Clum A."/>
            <person name="Steindorff A."/>
            <person name="Ohm R."/>
            <person name="Martin F."/>
            <person name="Silar P."/>
            <person name="Natvig D."/>
            <person name="Lalanne C."/>
            <person name="Gautier V."/>
            <person name="Ament-velasquez S.L."/>
            <person name="Kruys A."/>
            <person name="Hutchinson M.I."/>
            <person name="Powell A.J."/>
            <person name="Barry K."/>
            <person name="Miller A.N."/>
            <person name="Grigoriev I.V."/>
            <person name="Debuchy R."/>
            <person name="Gladieux P."/>
            <person name="Thoren M.H."/>
            <person name="Johannesson H."/>
        </authorList>
    </citation>
    <scope>NUCLEOTIDE SEQUENCE</scope>
    <source>
        <strain evidence="1">FGSC 1904</strain>
    </source>
</reference>
<sequence length="99" mass="10736">MAFRSPALTATPGLATVPSWKAMNTGTYALEAQFDPWLPTALGGPGDLTCCLAVGAPEQRPMVFSSSWGVRFQKQELILDEAFPKQNHAHPGKKPLRVE</sequence>
<dbReference type="Proteomes" id="UP001281003">
    <property type="component" value="Unassembled WGS sequence"/>
</dbReference>
<organism evidence="1 2">
    <name type="scientific">Sordaria brevicollis</name>
    <dbReference type="NCBI Taxonomy" id="83679"/>
    <lineage>
        <taxon>Eukaryota</taxon>
        <taxon>Fungi</taxon>
        <taxon>Dikarya</taxon>
        <taxon>Ascomycota</taxon>
        <taxon>Pezizomycotina</taxon>
        <taxon>Sordariomycetes</taxon>
        <taxon>Sordariomycetidae</taxon>
        <taxon>Sordariales</taxon>
        <taxon>Sordariaceae</taxon>
        <taxon>Sordaria</taxon>
    </lineage>
</organism>
<dbReference type="AlphaFoldDB" id="A0AAE0UF80"/>
<protein>
    <submittedName>
        <fullName evidence="1">Uncharacterized protein</fullName>
    </submittedName>
</protein>
<proteinExistence type="predicted"/>
<accession>A0AAE0UF80</accession>
<reference evidence="1" key="1">
    <citation type="journal article" date="2023" name="Mol. Phylogenet. Evol.">
        <title>Genome-scale phylogeny and comparative genomics of the fungal order Sordariales.</title>
        <authorList>
            <person name="Hensen N."/>
            <person name="Bonometti L."/>
            <person name="Westerberg I."/>
            <person name="Brannstrom I.O."/>
            <person name="Guillou S."/>
            <person name="Cros-Aarteil S."/>
            <person name="Calhoun S."/>
            <person name="Haridas S."/>
            <person name="Kuo A."/>
            <person name="Mondo S."/>
            <person name="Pangilinan J."/>
            <person name="Riley R."/>
            <person name="LaButti K."/>
            <person name="Andreopoulos B."/>
            <person name="Lipzen A."/>
            <person name="Chen C."/>
            <person name="Yan M."/>
            <person name="Daum C."/>
            <person name="Ng V."/>
            <person name="Clum A."/>
            <person name="Steindorff A."/>
            <person name="Ohm R.A."/>
            <person name="Martin F."/>
            <person name="Silar P."/>
            <person name="Natvig D.O."/>
            <person name="Lalanne C."/>
            <person name="Gautier V."/>
            <person name="Ament-Velasquez S.L."/>
            <person name="Kruys A."/>
            <person name="Hutchinson M.I."/>
            <person name="Powell A.J."/>
            <person name="Barry K."/>
            <person name="Miller A.N."/>
            <person name="Grigoriev I.V."/>
            <person name="Debuchy R."/>
            <person name="Gladieux P."/>
            <person name="Hiltunen Thoren M."/>
            <person name="Johannesson H."/>
        </authorList>
    </citation>
    <scope>NUCLEOTIDE SEQUENCE</scope>
    <source>
        <strain evidence="1">FGSC 1904</strain>
    </source>
</reference>
<evidence type="ECO:0000313" key="2">
    <source>
        <dbReference type="Proteomes" id="UP001281003"/>
    </source>
</evidence>